<feature type="transmembrane region" description="Helical" evidence="2">
    <location>
        <begin position="795"/>
        <end position="814"/>
    </location>
</feature>
<feature type="region of interest" description="Disordered" evidence="1">
    <location>
        <begin position="690"/>
        <end position="710"/>
    </location>
</feature>
<evidence type="ECO:0000256" key="1">
    <source>
        <dbReference type="SAM" id="MobiDB-lite"/>
    </source>
</evidence>
<protein>
    <submittedName>
        <fullName evidence="3">RHTO0S09e00276g1_1</fullName>
    </submittedName>
</protein>
<feature type="compositionally biased region" description="Low complexity" evidence="1">
    <location>
        <begin position="690"/>
        <end position="709"/>
    </location>
</feature>
<organism evidence="3">
    <name type="scientific">Rhodotorula toruloides</name>
    <name type="common">Yeast</name>
    <name type="synonym">Rhodosporidium toruloides</name>
    <dbReference type="NCBI Taxonomy" id="5286"/>
    <lineage>
        <taxon>Eukaryota</taxon>
        <taxon>Fungi</taxon>
        <taxon>Dikarya</taxon>
        <taxon>Basidiomycota</taxon>
        <taxon>Pucciniomycotina</taxon>
        <taxon>Microbotryomycetes</taxon>
        <taxon>Sporidiobolales</taxon>
        <taxon>Sporidiobolaceae</taxon>
        <taxon>Rhodotorula</taxon>
    </lineage>
</organism>
<proteinExistence type="predicted"/>
<sequence>MIISHFTPGALLAISRTSRFFRSLLFTKRAEPIWIQVRKSNGWLDSTIGDMNEIENAKFVDGDDCSVCRSNIYEDVKAPHRDYLLRVVLCGTCCIKLLRRKEDIATLHTQLHRKTFHCCLYGRRPSDDPAAPPLPDDVFFVPEVLKQSAELWLAEVDAIGHNEDATAAHVAHVARRQLYKEQVRLEAEQLLANDDRIADEYEEEGRRTVRLRREMIEERLLALGFDSSDIDGWRSVDWCRACFSRDYADDLERWRHTYGTASVEVARSDGLQGVTDADMIVEREMGEEMDLKRMLAAWHVGCLPARGSLDQPSPYTAELLTEEEWVAGKTPLIEYAERRRQQRLRSEALGAFQDRQEALRPLYNRLRPVVTPRTQGVFVQFGQFVDLPSVKPLWRRGAVPEDAETWTRLEAVITSDILHRIHLDKVLLFDRIARSLLGDGYRIGGFAQFVLEREPSPFVDFDPSKGLAPYFAALSDGDMKPIFDRLAALFRCGVCSKKLSYPAIAVHIDTKHGPYGLLSSACPPSDSFRTALKRSLGDIGAPFDISAVDFKAQYGPQRFDTYLRTRDGGTRKSEFESWATVTAGSTVSEQRDLNDGFRRDSRDRDIVKIKPSRFPNVVRCSQATSVTTFGLVCNEDSMSPSSSLRNSLFASSALLLCSSRSLPPSTPLFAQAEAPRDRFSLLARGESPQQLLPPSLHRLSHSSRSLSRSQLDEMGGLTDKLGISSLTSFASSKFGKASSPSFSSVGIEGKEGGEVVEGAGASQPAGGRLREVGATAPSWLDDEDGNSLLGTILRILEVFLPFVNLIIFIAQASFQAKWNVGISGRVGLSLFVCIEALVHGGLVLSAFTLADRFHFLRGLERGLKQVRIAVILNAFQTGVMLILALVTSISANVGGCKDASKDPHHDLKGYTDALPGFCRDKRASAAFFWLNFVAWAITLGLCLLTFARIRRNPRTGGFVPPGSHFPQDDEEAWNRPSYEAGYGPSEGAGGEQGYRPSHEYSAQGERLFDEPRGYATTGIRDPFEDPGYDSSAGQGRYGRVDDPYEAIRNSMDVHRK</sequence>
<feature type="transmembrane region" description="Helical" evidence="2">
    <location>
        <begin position="926"/>
        <end position="947"/>
    </location>
</feature>
<reference evidence="3" key="1">
    <citation type="journal article" date="2014" name="Genome Announc.">
        <title>Draft genome sequence of Rhodosporidium toruloides CECT1137, an oleaginous yeast of biotechnological interest.</title>
        <authorList>
            <person name="Morin N."/>
            <person name="Calcas X."/>
            <person name="Devillers H."/>
            <person name="Durrens P."/>
            <person name="Sherman D.J."/>
            <person name="Nicaud J.-M."/>
            <person name="Neuveglise C."/>
        </authorList>
    </citation>
    <scope>NUCLEOTIDE SEQUENCE</scope>
    <source>
        <strain evidence="3">CECT1137</strain>
    </source>
</reference>
<keyword evidence="2" id="KW-1133">Transmembrane helix</keyword>
<dbReference type="OrthoDB" id="2218151at2759"/>
<accession>A0A061BB16</accession>
<feature type="transmembrane region" description="Helical" evidence="2">
    <location>
        <begin position="870"/>
        <end position="891"/>
    </location>
</feature>
<name>A0A061BB16_RHOTO</name>
<keyword evidence="2" id="KW-0812">Transmembrane</keyword>
<dbReference type="AlphaFoldDB" id="A0A061BB16"/>
<keyword evidence="2" id="KW-0472">Membrane</keyword>
<dbReference type="EMBL" id="LK052944">
    <property type="protein sequence ID" value="CDR44131.1"/>
    <property type="molecule type" value="Genomic_DNA"/>
</dbReference>
<feature type="region of interest" description="Disordered" evidence="1">
    <location>
        <begin position="959"/>
        <end position="1056"/>
    </location>
</feature>
<evidence type="ECO:0000256" key="2">
    <source>
        <dbReference type="SAM" id="Phobius"/>
    </source>
</evidence>
<feature type="transmembrane region" description="Helical" evidence="2">
    <location>
        <begin position="826"/>
        <end position="849"/>
    </location>
</feature>
<gene>
    <name evidence="3" type="ORF">RHTO0S_09e00276g</name>
</gene>
<evidence type="ECO:0000313" key="3">
    <source>
        <dbReference type="EMBL" id="CDR44131.1"/>
    </source>
</evidence>